<proteinExistence type="predicted"/>
<dbReference type="InterPro" id="IPR029063">
    <property type="entry name" value="SAM-dependent_MTases_sf"/>
</dbReference>
<sequence length="258" mass="28952">MGRREVRDHYDGLAADYDEHWVYGPEYIPWMSARIAEALELRPTDRIADIGSGTGLFAREVARQLRPRRPVLCVDPSEAMLRGLGTPPPPTLTPVVASAEDIAEGRTRLPYERLDAMWLKESVHHVADPAHTLRGLAGRLAPGGRLLVVMLPATIQYPLFAAALARFEELQPDPAVIQGHLRDAGLETRLDHVQHELRIDRDKYLGMVRARYMSLLSTFTDAEIQKGVEEMRAAHPEPVLVFPDRFAFVLGRRPEESA</sequence>
<keyword evidence="3" id="KW-1185">Reference proteome</keyword>
<dbReference type="GO" id="GO:0008168">
    <property type="term" value="F:methyltransferase activity"/>
    <property type="evidence" value="ECO:0007669"/>
    <property type="project" value="UniProtKB-ARBA"/>
</dbReference>
<reference evidence="2" key="2">
    <citation type="submission" date="2020-09" db="EMBL/GenBank/DDBJ databases">
        <authorList>
            <person name="Sun Q."/>
            <person name="Ohkuma M."/>
        </authorList>
    </citation>
    <scope>NUCLEOTIDE SEQUENCE</scope>
    <source>
        <strain evidence="2">JCM 4654</strain>
    </source>
</reference>
<dbReference type="Pfam" id="PF08242">
    <property type="entry name" value="Methyltransf_12"/>
    <property type="match status" value="1"/>
</dbReference>
<dbReference type="EMBL" id="BMVF01000007">
    <property type="protein sequence ID" value="GHD89418.1"/>
    <property type="molecule type" value="Genomic_DNA"/>
</dbReference>
<comment type="caution">
    <text evidence="2">The sequence shown here is derived from an EMBL/GenBank/DDBJ whole genome shotgun (WGS) entry which is preliminary data.</text>
</comment>
<evidence type="ECO:0000313" key="2">
    <source>
        <dbReference type="EMBL" id="GHD89418.1"/>
    </source>
</evidence>
<protein>
    <recommendedName>
        <fullName evidence="1">Methyltransferase type 12 domain-containing protein</fullName>
    </recommendedName>
</protein>
<organism evidence="2 3">
    <name type="scientific">Streptomyces naganishii JCM 4654</name>
    <dbReference type="NCBI Taxonomy" id="1306179"/>
    <lineage>
        <taxon>Bacteria</taxon>
        <taxon>Bacillati</taxon>
        <taxon>Actinomycetota</taxon>
        <taxon>Actinomycetes</taxon>
        <taxon>Kitasatosporales</taxon>
        <taxon>Streptomycetaceae</taxon>
        <taxon>Streptomyces</taxon>
    </lineage>
</organism>
<dbReference type="CDD" id="cd02440">
    <property type="entry name" value="AdoMet_MTases"/>
    <property type="match status" value="1"/>
</dbReference>
<feature type="domain" description="Methyltransferase type 12" evidence="1">
    <location>
        <begin position="49"/>
        <end position="146"/>
    </location>
</feature>
<gene>
    <name evidence="2" type="ORF">GCM10010508_30330</name>
</gene>
<dbReference type="AlphaFoldDB" id="A0A918Y497"/>
<dbReference type="PANTHER" id="PTHR43861">
    <property type="entry name" value="TRANS-ACONITATE 2-METHYLTRANSFERASE-RELATED"/>
    <property type="match status" value="1"/>
</dbReference>
<dbReference type="PANTHER" id="PTHR43861:SF1">
    <property type="entry name" value="TRANS-ACONITATE 2-METHYLTRANSFERASE"/>
    <property type="match status" value="1"/>
</dbReference>
<dbReference type="SUPFAM" id="SSF53335">
    <property type="entry name" value="S-adenosyl-L-methionine-dependent methyltransferases"/>
    <property type="match status" value="1"/>
</dbReference>
<dbReference type="InterPro" id="IPR013217">
    <property type="entry name" value="Methyltransf_12"/>
</dbReference>
<dbReference type="Gene3D" id="3.40.50.150">
    <property type="entry name" value="Vaccinia Virus protein VP39"/>
    <property type="match status" value="1"/>
</dbReference>
<dbReference type="GO" id="GO:0017000">
    <property type="term" value="P:antibiotic biosynthetic process"/>
    <property type="evidence" value="ECO:0007669"/>
    <property type="project" value="UniProtKB-ARBA"/>
</dbReference>
<reference evidence="2" key="1">
    <citation type="journal article" date="2014" name="Int. J. Syst. Evol. Microbiol.">
        <title>Complete genome sequence of Corynebacterium casei LMG S-19264T (=DSM 44701T), isolated from a smear-ripened cheese.</title>
        <authorList>
            <consortium name="US DOE Joint Genome Institute (JGI-PGF)"/>
            <person name="Walter F."/>
            <person name="Albersmeier A."/>
            <person name="Kalinowski J."/>
            <person name="Ruckert C."/>
        </authorList>
    </citation>
    <scope>NUCLEOTIDE SEQUENCE</scope>
    <source>
        <strain evidence="2">JCM 4654</strain>
    </source>
</reference>
<evidence type="ECO:0000259" key="1">
    <source>
        <dbReference type="Pfam" id="PF08242"/>
    </source>
</evidence>
<evidence type="ECO:0000313" key="3">
    <source>
        <dbReference type="Proteomes" id="UP000608955"/>
    </source>
</evidence>
<name>A0A918Y497_9ACTN</name>
<dbReference type="Proteomes" id="UP000608955">
    <property type="component" value="Unassembled WGS sequence"/>
</dbReference>
<accession>A0A918Y497</accession>